<dbReference type="PANTHER" id="PTHR35391">
    <property type="entry name" value="C2H2-TYPE DOMAIN-CONTAINING PROTEIN-RELATED"/>
    <property type="match status" value="1"/>
</dbReference>
<name>A0A0A1TDI9_9HYPO</name>
<feature type="repeat" description="ANK" evidence="2">
    <location>
        <begin position="1215"/>
        <end position="1247"/>
    </location>
</feature>
<evidence type="ECO:0000256" key="2">
    <source>
        <dbReference type="PROSITE-ProRule" id="PRU00023"/>
    </source>
</evidence>
<dbReference type="PROSITE" id="PS50297">
    <property type="entry name" value="ANK_REP_REGION"/>
    <property type="match status" value="3"/>
</dbReference>
<dbReference type="Pfam" id="PF24883">
    <property type="entry name" value="NPHP3_N"/>
    <property type="match status" value="1"/>
</dbReference>
<evidence type="ECO:0000313" key="5">
    <source>
        <dbReference type="EMBL" id="CEJ87213.1"/>
    </source>
</evidence>
<dbReference type="Pfam" id="PF12796">
    <property type="entry name" value="Ank_2"/>
    <property type="match status" value="2"/>
</dbReference>
<dbReference type="Gene3D" id="1.25.40.20">
    <property type="entry name" value="Ankyrin repeat-containing domain"/>
    <property type="match status" value="1"/>
</dbReference>
<dbReference type="SUPFAM" id="SSF48403">
    <property type="entry name" value="Ankyrin repeat"/>
    <property type="match status" value="1"/>
</dbReference>
<dbReference type="OrthoDB" id="4941462at2759"/>
<organism evidence="5 6">
    <name type="scientific">[Torrubiella] hemipterigena</name>
    <dbReference type="NCBI Taxonomy" id="1531966"/>
    <lineage>
        <taxon>Eukaryota</taxon>
        <taxon>Fungi</taxon>
        <taxon>Dikarya</taxon>
        <taxon>Ascomycota</taxon>
        <taxon>Pezizomycotina</taxon>
        <taxon>Sordariomycetes</taxon>
        <taxon>Hypocreomycetidae</taxon>
        <taxon>Hypocreales</taxon>
        <taxon>Clavicipitaceae</taxon>
        <taxon>Clavicipitaceae incertae sedis</taxon>
        <taxon>'Torrubiella' clade</taxon>
    </lineage>
</organism>
<evidence type="ECO:0000313" key="6">
    <source>
        <dbReference type="Proteomes" id="UP000039046"/>
    </source>
</evidence>
<evidence type="ECO:0000256" key="1">
    <source>
        <dbReference type="ARBA" id="ARBA00022737"/>
    </source>
</evidence>
<feature type="domain" description="Nephrocystin 3-like N-terminal" evidence="4">
    <location>
        <begin position="697"/>
        <end position="853"/>
    </location>
</feature>
<dbReference type="HOGENOM" id="CLU_243152_0_0_1"/>
<dbReference type="PROSITE" id="PS50088">
    <property type="entry name" value="ANK_REPEAT"/>
    <property type="match status" value="4"/>
</dbReference>
<dbReference type="EMBL" id="CDHN01000002">
    <property type="protein sequence ID" value="CEJ87213.1"/>
    <property type="molecule type" value="Genomic_DNA"/>
</dbReference>
<evidence type="ECO:0000259" key="4">
    <source>
        <dbReference type="Pfam" id="PF24883"/>
    </source>
</evidence>
<accession>A0A0A1TDI9</accession>
<keyword evidence="6" id="KW-1185">Reference proteome</keyword>
<keyword evidence="1" id="KW-0677">Repeat</keyword>
<feature type="region of interest" description="Disordered" evidence="3">
    <location>
        <begin position="126"/>
        <end position="146"/>
    </location>
</feature>
<dbReference type="InterPro" id="IPR036770">
    <property type="entry name" value="Ankyrin_rpt-contain_sf"/>
</dbReference>
<dbReference type="SUPFAM" id="SSF52540">
    <property type="entry name" value="P-loop containing nucleoside triphosphate hydrolases"/>
    <property type="match status" value="1"/>
</dbReference>
<dbReference type="SMART" id="SM00248">
    <property type="entry name" value="ANK"/>
    <property type="match status" value="5"/>
</dbReference>
<proteinExistence type="predicted"/>
<dbReference type="STRING" id="1531966.A0A0A1TDI9"/>
<feature type="repeat" description="ANK" evidence="2">
    <location>
        <begin position="1248"/>
        <end position="1280"/>
    </location>
</feature>
<gene>
    <name evidence="5" type="ORF">VHEMI04340</name>
</gene>
<dbReference type="InterPro" id="IPR002110">
    <property type="entry name" value="Ankyrin_rpt"/>
</dbReference>
<feature type="repeat" description="ANK" evidence="2">
    <location>
        <begin position="1281"/>
        <end position="1316"/>
    </location>
</feature>
<dbReference type="Gene3D" id="3.40.50.300">
    <property type="entry name" value="P-loop containing nucleotide triphosphate hydrolases"/>
    <property type="match status" value="1"/>
</dbReference>
<dbReference type="Proteomes" id="UP000039046">
    <property type="component" value="Unassembled WGS sequence"/>
</dbReference>
<feature type="repeat" description="ANK" evidence="2">
    <location>
        <begin position="1182"/>
        <end position="1214"/>
    </location>
</feature>
<evidence type="ECO:0000256" key="3">
    <source>
        <dbReference type="SAM" id="MobiDB-lite"/>
    </source>
</evidence>
<dbReference type="InterPro" id="IPR056884">
    <property type="entry name" value="NPHP3-like_N"/>
</dbReference>
<keyword evidence="2" id="KW-0040">ANK repeat</keyword>
<protein>
    <recommendedName>
        <fullName evidence="4">Nephrocystin 3-like N-terminal domain-containing protein</fullName>
    </recommendedName>
</protein>
<dbReference type="PANTHER" id="PTHR35391:SF7">
    <property type="entry name" value="C2H2-TYPE DOMAIN-CONTAINING PROTEIN"/>
    <property type="match status" value="1"/>
</dbReference>
<dbReference type="InterPro" id="IPR027417">
    <property type="entry name" value="P-loop_NTPase"/>
</dbReference>
<sequence>MCDLERINHFAIKMATKDATETQVAEPLTILPVSSDAQLLDICQIATRCRELLLSLAKPNENSGNPDSEASKQLTSFNIWAANVGVFRAASQSLAARLKSIPDISTSMQKILTNLEVKLELKLAESAENENTSGEETDASSDRSSISFDSTSQLYKDGLGLYISCSKTWMAINSAITTLRQLGVRLHHAGARHRRERIDRFISINGNKDVYKLFDHLAFQMVANLFPKASDTLKERAATSIARRRLKLLYLETHQMKLREIKTVSPTPDVPIPKQNIIKEPHPIRKAPGLQKNYSTSISRVTSPSMYPKTQLSATVDTKWQGVEKAVSVSSIRSVVGQLPTLPTIDNTSMSFTCPYCLLVCPSTEASSANAWQQHLIRDLEPFFCVFDECDMPFACGQSQTAWAHHMKQNHALPMWNCPYCPPLGANSRLSSSMELNNHLENSHADRISQGLRDVAVEHSKVQTNEILGKCPFCNGYPDDIDKEFPNHSSRDAIKSLENHIRHHLDDIALLLLPIDMGDDVQQDGDSDVEAERGNRSEQNVEDLELLIERFTASALRCSRVDCDCHIDPSILSGSWANWEDFCIGNRTLFNEQGPVIGCFDPVYRESAAIGEWEFSYPRSLARKLIRSNAEFPSVEHDTKLRELFNVGSFTKDHTSSLYGPETRMYRMMESLRQLMSTRGPSSDWYKSTIPNPAPNSCNWVDSCDQIIRWKRGEVNHLTIIGSHGCGKSVLSKHIADSTTNPLCYVFLPDDQMIKGSHIMAIVLYQLFSQFPDLLETLSSRNEIVDDSGRITTTRVYNLLEQCGSLSQFPISSIPMVLIILDGISASNCDKTSKMYIHRLMNLRDSRFRFLTTTQDPDDMALKISNVTENLYLAENTSFTETRSRTFEAQLDVLFKQKAWPATVRAEIIRITSTNARDYLYDSLSLEVLKSSAFERIVVNRATSKITFPNEAKDAFNKLARESMCDEGIRFILSCLIIARRPMSKAEIQNILAISGYIPALVQTLRHKGINSEKSAEDHKILDHFFTWLLIDYDGWISFRHTTLISFTIEFLDIASGAVREVDAALGCAQYLDLFNRMSRDEIQKLDLLHLLPFAATLWEEIFSHYPNFMPQEELREPMIAIFDVESAAFRTWFPIHREMYRIGNPPAEPYNSLLIAAYFRASCLVKAYLTDQVAIDSTDGTGRTALSWAASDASVSMVRLLLSKNANINTKSIHGLTPLMYAIDRRRIEIVKELLDYDAYIEATENTGKTPLMYAALVDDIDIIRLLMDRGANINAMDDYRRTPLIYSTMVGHANRVLIAKLLLDHGANDYMEDTNGNTALSIAIELDDAKMVSLLVHTIEDSTQINHRQRALWLAARLNLIDLVAIQLDAGSVADFLNIHERESFNLNRLHGTEPVAILLLQRYVKKYIQEDASRTCLSWDSRVPYNSITKAAEYSRLYAAAVELKDFTSLLERIEKAESVHLLERSTLLAEDVSKILSGPLPAGVEHSSYALQYLSARILCLTQRSTMYNDRLTWLEGVALDTEEMVSDVGAAFLLATQELLLEEYIAKGHYTSAIDLVVSMLECNYLTRDPTSHEHCTLLVILAELYRYNSDNEKAIETLGRVLGNIAHEVTDPEKIEALRLLAKDERPATMKHVVETLDADRLAILHILLGIYCNMEIYPAAWGVMKEMVDIANQRSQIHLRITAEFSGPLP</sequence>
<reference evidence="5 6" key="1">
    <citation type="journal article" date="2015" name="Genome Announc.">
        <title>Draft Genome Sequence and Gene Annotation of the Entomopathogenic Fungus Verticillium hemipterigenum.</title>
        <authorList>
            <person name="Horn F."/>
            <person name="Habel A."/>
            <person name="Scharf D.H."/>
            <person name="Dworschak J."/>
            <person name="Brakhage A.A."/>
            <person name="Guthke R."/>
            <person name="Hertweck C."/>
            <person name="Linde J."/>
        </authorList>
    </citation>
    <scope>NUCLEOTIDE SEQUENCE [LARGE SCALE GENOMIC DNA]</scope>
</reference>